<dbReference type="InterPro" id="IPR014729">
    <property type="entry name" value="Rossmann-like_a/b/a_fold"/>
</dbReference>
<gene>
    <name evidence="3" type="ORF">Ctob_013342</name>
</gene>
<evidence type="ECO:0000259" key="2">
    <source>
        <dbReference type="Pfam" id="PF26299"/>
    </source>
</evidence>
<dbReference type="Pfam" id="PF26299">
    <property type="entry name" value="MurL_N"/>
    <property type="match status" value="2"/>
</dbReference>
<organism evidence="3 4">
    <name type="scientific">Chrysochromulina tobinii</name>
    <dbReference type="NCBI Taxonomy" id="1460289"/>
    <lineage>
        <taxon>Eukaryota</taxon>
        <taxon>Haptista</taxon>
        <taxon>Haptophyta</taxon>
        <taxon>Prymnesiophyceae</taxon>
        <taxon>Prymnesiales</taxon>
        <taxon>Chrysochromulinaceae</taxon>
        <taxon>Chrysochromulina</taxon>
    </lineage>
</organism>
<evidence type="ECO:0000313" key="3">
    <source>
        <dbReference type="EMBL" id="KOO35907.1"/>
    </source>
</evidence>
<evidence type="ECO:0000313" key="4">
    <source>
        <dbReference type="Proteomes" id="UP000037460"/>
    </source>
</evidence>
<dbReference type="Pfam" id="PF26298">
    <property type="entry name" value="MurL_epimerase_C"/>
    <property type="match status" value="1"/>
</dbReference>
<keyword evidence="4" id="KW-1185">Reference proteome</keyword>
<name>A0A0M0KBE0_9EUKA</name>
<feature type="domain" description="MurL N-terminal" evidence="2">
    <location>
        <begin position="276"/>
        <end position="335"/>
    </location>
</feature>
<protein>
    <submittedName>
        <fullName evidence="3">Udp-n-acetylmuramoylalanine--d-glutamate ligase</fullName>
    </submittedName>
</protein>
<accession>A0A0M0KBE0</accession>
<dbReference type="InterPro" id="IPR058740">
    <property type="entry name" value="MurL_N"/>
</dbReference>
<dbReference type="Proteomes" id="UP000037460">
    <property type="component" value="Unassembled WGS sequence"/>
</dbReference>
<dbReference type="EMBL" id="JWZX01000709">
    <property type="protein sequence ID" value="KOO35907.1"/>
    <property type="molecule type" value="Genomic_DNA"/>
</dbReference>
<feature type="domain" description="MurL N-terminal" evidence="2">
    <location>
        <begin position="26"/>
        <end position="209"/>
    </location>
</feature>
<proteinExistence type="predicted"/>
<dbReference type="Gene3D" id="3.40.50.620">
    <property type="entry name" value="HUPs"/>
    <property type="match status" value="1"/>
</dbReference>
<reference evidence="4" key="1">
    <citation type="journal article" date="2015" name="PLoS Genet.">
        <title>Genome Sequence and Transcriptome Analyses of Chrysochromulina tobin: Metabolic Tools for Enhanced Algal Fitness in the Prominent Order Prymnesiales (Haptophyceae).</title>
        <authorList>
            <person name="Hovde B.T."/>
            <person name="Deodato C.R."/>
            <person name="Hunsperger H.M."/>
            <person name="Ryken S.A."/>
            <person name="Yost W."/>
            <person name="Jha R.K."/>
            <person name="Patterson J."/>
            <person name="Monnat R.J. Jr."/>
            <person name="Barlow S.B."/>
            <person name="Starkenburg S.R."/>
            <person name="Cattolico R.A."/>
        </authorList>
    </citation>
    <scope>NUCLEOTIDE SEQUENCE</scope>
    <source>
        <strain evidence="4">CCMP291</strain>
    </source>
</reference>
<dbReference type="AlphaFoldDB" id="A0A0M0KBE0"/>
<comment type="caution">
    <text evidence="3">The sequence shown here is derived from an EMBL/GenBank/DDBJ whole genome shotgun (WGS) entry which is preliminary data.</text>
</comment>
<dbReference type="InterPro" id="IPR058741">
    <property type="entry name" value="MurL_C"/>
</dbReference>
<sequence>MPKAKPAKGFGTATVAPNPQDECSFETTVFDKYEINFSAKAIRYSVQVIRKPKIIEPFGLSIVFHEALPESWKTDPPSRLLMGLGMAVISHVWTGFCTPTIIVRAGRLSPDDVRFWQDVYTYGLCEHFLINQIESLDGRAGGTLIVDIRVVVDSDESKTTPQPAATTSAAPPPAAAVSVPKRVMVPVGGGKDSATVLQLMRKAGVAQVVPFFLADPTGEWQQCWRYRAVCAAAGTEAPCIVDFDWPSANYQRFHAIKRSRPGMQNKWDNSARLWAALCAFTAATAALVRDCEYVAVGNERSANLGNGVSWGGHVVNHQYDKSFAFEARAHAYLRPCGVYYFSALMHLWDVQVVEHFCRLARAFVPLIISCNEPLGRANSRWCGQCEKCAFVFAMLSAFLSLPHEAMAVWGDDLLETTEIFPRFDELCGRREQVQAELDRAPEASLALLDEWNDDNLLPSWLEPTCRELFQERVRVTPVK</sequence>
<keyword evidence="3" id="KW-0436">Ligase</keyword>
<dbReference type="GO" id="GO:0016874">
    <property type="term" value="F:ligase activity"/>
    <property type="evidence" value="ECO:0007669"/>
    <property type="project" value="UniProtKB-KW"/>
</dbReference>
<feature type="domain" description="MurL C-terminal" evidence="1">
    <location>
        <begin position="367"/>
        <end position="431"/>
    </location>
</feature>
<dbReference type="SUPFAM" id="SSF52402">
    <property type="entry name" value="Adenine nucleotide alpha hydrolases-like"/>
    <property type="match status" value="1"/>
</dbReference>
<dbReference type="OrthoDB" id="99425at2759"/>
<evidence type="ECO:0000259" key="1">
    <source>
        <dbReference type="Pfam" id="PF26298"/>
    </source>
</evidence>